<dbReference type="EMBL" id="JBHSDR010000003">
    <property type="protein sequence ID" value="MFC4294146.1"/>
    <property type="molecule type" value="Genomic_DNA"/>
</dbReference>
<dbReference type="InterPro" id="IPR025514">
    <property type="entry name" value="DUF4402"/>
</dbReference>
<evidence type="ECO:0000313" key="3">
    <source>
        <dbReference type="Proteomes" id="UP001595828"/>
    </source>
</evidence>
<accession>A0ABV8RPG7</accession>
<dbReference type="Proteomes" id="UP001595828">
    <property type="component" value="Unassembled WGS sequence"/>
</dbReference>
<feature type="chain" id="PRO_5045298175" evidence="1">
    <location>
        <begin position="38"/>
        <end position="208"/>
    </location>
</feature>
<evidence type="ECO:0000313" key="2">
    <source>
        <dbReference type="EMBL" id="MFC4294146.1"/>
    </source>
</evidence>
<name>A0ABV8RPG7_9SPHN</name>
<dbReference type="RefSeq" id="WP_379537610.1">
    <property type="nucleotide sequence ID" value="NZ_JBHSDR010000003.1"/>
</dbReference>
<sequence length="208" mass="20963">MFSWFHPGTRLAGRFTQAAFAVAAVLCMGFGATAAQAQTRTVAKANGNAKAVVVAPLTLLKTQDMDFGKIAPRPTAGTVTIDPATQTCAVTGPILRFGTCAAAQFVGQGSKNLGARVSIASATNLTGPGTTMVLDNIVLGGNSSIVFIGNTNAQGSGVGLSAGGGNQRYSIVSSSGIFTLSIGATLHVNANQAPGVYHGSITVSVQYL</sequence>
<evidence type="ECO:0000256" key="1">
    <source>
        <dbReference type="SAM" id="SignalP"/>
    </source>
</evidence>
<proteinExistence type="predicted"/>
<protein>
    <submittedName>
        <fullName evidence="2">DUF4402 domain-containing protein</fullName>
    </submittedName>
</protein>
<keyword evidence="3" id="KW-1185">Reference proteome</keyword>
<keyword evidence="1" id="KW-0732">Signal</keyword>
<feature type="signal peptide" evidence="1">
    <location>
        <begin position="1"/>
        <end position="37"/>
    </location>
</feature>
<gene>
    <name evidence="2" type="ORF">ACFO0A_03630</name>
</gene>
<comment type="caution">
    <text evidence="2">The sequence shown here is derived from an EMBL/GenBank/DDBJ whole genome shotgun (WGS) entry which is preliminary data.</text>
</comment>
<organism evidence="2 3">
    <name type="scientific">Novosphingobium tardum</name>
    <dbReference type="NCBI Taxonomy" id="1538021"/>
    <lineage>
        <taxon>Bacteria</taxon>
        <taxon>Pseudomonadati</taxon>
        <taxon>Pseudomonadota</taxon>
        <taxon>Alphaproteobacteria</taxon>
        <taxon>Sphingomonadales</taxon>
        <taxon>Sphingomonadaceae</taxon>
        <taxon>Novosphingobium</taxon>
    </lineage>
</organism>
<dbReference type="Pfam" id="PF14352">
    <property type="entry name" value="DUF4402"/>
    <property type="match status" value="1"/>
</dbReference>
<reference evidence="3" key="1">
    <citation type="journal article" date="2019" name="Int. J. Syst. Evol. Microbiol.">
        <title>The Global Catalogue of Microorganisms (GCM) 10K type strain sequencing project: providing services to taxonomists for standard genome sequencing and annotation.</title>
        <authorList>
            <consortium name="The Broad Institute Genomics Platform"/>
            <consortium name="The Broad Institute Genome Sequencing Center for Infectious Disease"/>
            <person name="Wu L."/>
            <person name="Ma J."/>
        </authorList>
    </citation>
    <scope>NUCLEOTIDE SEQUENCE [LARGE SCALE GENOMIC DNA]</scope>
    <source>
        <strain evidence="3">CGMCC 1.12989</strain>
    </source>
</reference>